<name>A0A974MRJ2_CAMFE</name>
<geneLocation type="plasmid" evidence="3">
    <name>pcfviadri1362_p2</name>
</geneLocation>
<reference evidence="3" key="1">
    <citation type="submission" date="2020-07" db="EMBL/GenBank/DDBJ databases">
        <title>A comparison of fourteen fully characterised mammalian-associated Campylobacter fetus isolates suggests a mechanism by which bovine-adapted biotypes have evolved high genomic plasticity.</title>
        <authorList>
            <person name="Nadin-Davis S.A."/>
            <person name="Chmara J.T."/>
            <person name="Carillo C."/>
            <person name="Amoako K."/>
            <person name="Goji N."/>
            <person name="Duceppe M.-O."/>
            <person name="Devenish J."/>
        </authorList>
    </citation>
    <scope>NUCLEOTIDE SEQUENCE [LARGE SCALE GENOMIC DNA]</scope>
    <source>
        <strain evidence="3">CFViADRI1362</strain>
        <plasmid evidence="3">pcfviadri1362_p2</plasmid>
    </source>
</reference>
<dbReference type="AlphaFoldDB" id="A0A974MRJ2"/>
<keyword evidence="2" id="KW-0614">Plasmid</keyword>
<protein>
    <submittedName>
        <fullName evidence="2">Uncharacterized protein</fullName>
    </submittedName>
</protein>
<dbReference type="Proteomes" id="UP000514628">
    <property type="component" value="Plasmid pCFViADRI1362_P2"/>
</dbReference>
<dbReference type="RefSeq" id="WP_065843546.1">
    <property type="nucleotide sequence ID" value="NZ_CP059434.1"/>
</dbReference>
<organism evidence="2 3">
    <name type="scientific">Campylobacter fetus</name>
    <dbReference type="NCBI Taxonomy" id="196"/>
    <lineage>
        <taxon>Bacteria</taxon>
        <taxon>Pseudomonadati</taxon>
        <taxon>Campylobacterota</taxon>
        <taxon>Epsilonproteobacteria</taxon>
        <taxon>Campylobacterales</taxon>
        <taxon>Campylobacteraceae</taxon>
        <taxon>Campylobacter</taxon>
    </lineage>
</organism>
<keyword evidence="1" id="KW-0175">Coiled coil</keyword>
<sequence length="80" mass="9438">MSEVMALEEKIKKIKTQLLTLENRKKDMIAKEQIKLSLPLMELIKTNQDFLKELIDLLDKHKAKDIIESLKKYQAVDVER</sequence>
<accession>A0A974MRJ2</accession>
<dbReference type="EMBL" id="CP059434">
    <property type="protein sequence ID" value="QMS59883.1"/>
    <property type="molecule type" value="Genomic_DNA"/>
</dbReference>
<gene>
    <name evidence="2" type="ORF">GZ989_011425</name>
</gene>
<evidence type="ECO:0000256" key="1">
    <source>
        <dbReference type="SAM" id="Coils"/>
    </source>
</evidence>
<feature type="coiled-coil region" evidence="1">
    <location>
        <begin position="4"/>
        <end position="31"/>
    </location>
</feature>
<proteinExistence type="predicted"/>
<evidence type="ECO:0000313" key="3">
    <source>
        <dbReference type="Proteomes" id="UP000514628"/>
    </source>
</evidence>
<evidence type="ECO:0000313" key="2">
    <source>
        <dbReference type="EMBL" id="QMS59883.1"/>
    </source>
</evidence>